<gene>
    <name evidence="1" type="ORF">METZ01_LOCUS41145</name>
</gene>
<reference evidence="1" key="1">
    <citation type="submission" date="2018-05" db="EMBL/GenBank/DDBJ databases">
        <authorList>
            <person name="Lanie J.A."/>
            <person name="Ng W.-L."/>
            <person name="Kazmierczak K.M."/>
            <person name="Andrzejewski T.M."/>
            <person name="Davidsen T.M."/>
            <person name="Wayne K.J."/>
            <person name="Tettelin H."/>
            <person name="Glass J.I."/>
            <person name="Rusch D."/>
            <person name="Podicherti R."/>
            <person name="Tsui H.-C.T."/>
            <person name="Winkler M.E."/>
        </authorList>
    </citation>
    <scope>NUCLEOTIDE SEQUENCE</scope>
</reference>
<dbReference type="AlphaFoldDB" id="A0A381R9D4"/>
<proteinExistence type="predicted"/>
<accession>A0A381R9D4</accession>
<dbReference type="EMBL" id="UINC01001763">
    <property type="protein sequence ID" value="SUZ88291.1"/>
    <property type="molecule type" value="Genomic_DNA"/>
</dbReference>
<name>A0A381R9D4_9ZZZZ</name>
<evidence type="ECO:0000313" key="1">
    <source>
        <dbReference type="EMBL" id="SUZ88291.1"/>
    </source>
</evidence>
<sequence length="75" mass="8478">MGNNLGNKMAKEHSLGLMGKSMKGNGKMGNEVTGQNITNKDCILNQNIICFFSKCFSTTYLIELKMKNYIRFSNY</sequence>
<organism evidence="1">
    <name type="scientific">marine metagenome</name>
    <dbReference type="NCBI Taxonomy" id="408172"/>
    <lineage>
        <taxon>unclassified sequences</taxon>
        <taxon>metagenomes</taxon>
        <taxon>ecological metagenomes</taxon>
    </lineage>
</organism>
<protein>
    <submittedName>
        <fullName evidence="1">Uncharacterized protein</fullName>
    </submittedName>
</protein>